<dbReference type="GO" id="GO:0005634">
    <property type="term" value="C:nucleus"/>
    <property type="evidence" value="ECO:0007669"/>
    <property type="project" value="TreeGrafter"/>
</dbReference>
<feature type="region of interest" description="Disordered" evidence="5">
    <location>
        <begin position="538"/>
        <end position="566"/>
    </location>
</feature>
<gene>
    <name evidence="7" type="ORF">B0H66DRAFT_336449</name>
</gene>
<dbReference type="GO" id="GO:0006508">
    <property type="term" value="P:proteolysis"/>
    <property type="evidence" value="ECO:0007669"/>
    <property type="project" value="UniProtKB-KW"/>
</dbReference>
<dbReference type="EMBL" id="JAUEDM010000006">
    <property type="protein sequence ID" value="KAK3315204.1"/>
    <property type="molecule type" value="Genomic_DNA"/>
</dbReference>
<evidence type="ECO:0000256" key="1">
    <source>
        <dbReference type="ARBA" id="ARBA00005234"/>
    </source>
</evidence>
<comment type="caution">
    <text evidence="7">The sequence shown here is derived from an EMBL/GenBank/DDBJ whole genome shotgun (WGS) entry which is preliminary data.</text>
</comment>
<dbReference type="PROSITE" id="PS50600">
    <property type="entry name" value="ULP_PROTEASE"/>
    <property type="match status" value="1"/>
</dbReference>
<dbReference type="InterPro" id="IPR003653">
    <property type="entry name" value="Peptidase_C48_C"/>
</dbReference>
<dbReference type="PANTHER" id="PTHR12606">
    <property type="entry name" value="SENTRIN/SUMO-SPECIFIC PROTEASE"/>
    <property type="match status" value="1"/>
</dbReference>
<dbReference type="Pfam" id="PF02902">
    <property type="entry name" value="Peptidase_C48"/>
    <property type="match status" value="1"/>
</dbReference>
<evidence type="ECO:0000313" key="8">
    <source>
        <dbReference type="Proteomes" id="UP001283341"/>
    </source>
</evidence>
<evidence type="ECO:0000259" key="6">
    <source>
        <dbReference type="PROSITE" id="PS50600"/>
    </source>
</evidence>
<evidence type="ECO:0000256" key="3">
    <source>
        <dbReference type="ARBA" id="ARBA00022801"/>
    </source>
</evidence>
<sequence>MAAANSALPAFTAKGFFWHRRFGAIQEHVGDKFAKELFTALKNERYMRKCSCPLPAIFDSKESAERGRGHLRFYRVGDDREELGLLQKKGDLVWHCNCTNRYSLRFSQIVNQNGKRGAETDEVELLLQEAEARRTNEPKGQVSRIIAAPADTANAATSSTSAGQQVTAGRAFGPATPAPPPPPPPPPPMWAGLARLKTRGRTMGKTVANYFGSLYHGRQHDTVDIRRHDTATGAVVTKRQKRQTMPGTFPTDDPIPVEDSMDIDPIQPMPPATPQPLPRSKLAFESPVSKFLSPTNITNVPGEPIAREELAFVAHPPTAADVVLSDILDDEKLQKEDEKLDLSYHAHKYQGFINDMRTDVYTKYGATLIWPGPDNGIALSWPGTETGDPELDKPVPLFRKPPTQCVHRFDKPISDIQKERALNNHFRDPRIVEHEKHLFLTGPRQRDTRLDDQVSDEDMKRGTGFLPDVFQMSRMKRDEIDEIAIERQVKQEFHDYQCKLAEEERLRKLEQERKEREEAIKRHEEELRQKAEEERRQKEAEELRAKEEAEREQLGLRRPNRPVVSPMTDEWKARVANVQQANPATELVKTPDGNSLTRRDFAEKLLPATAWLNDNIINASLIHVGEFVNKAAGVDPKTNPKCAVMSSYFFPRLKNVGVNKCGRLMRNAGVRKENFLSIDSILIPICSDNHWTLAVVRPSKRHVSHIDSIQGGAGDADVKNLLMKWVEASLENDFVTQDWKMIDYVAPRQTNGWDCGVFTITNAICMALGVNPREAYGQGQLSLQRMRIAAMLLNKGFTNEMSLDGL</sequence>
<evidence type="ECO:0000256" key="5">
    <source>
        <dbReference type="SAM" id="MobiDB-lite"/>
    </source>
</evidence>
<dbReference type="Gene3D" id="3.40.395.10">
    <property type="entry name" value="Adenoviral Proteinase, Chain A"/>
    <property type="match status" value="1"/>
</dbReference>
<dbReference type="AlphaFoldDB" id="A0AAE0HYF2"/>
<dbReference type="SUPFAM" id="SSF54001">
    <property type="entry name" value="Cysteine proteinases"/>
    <property type="match status" value="1"/>
</dbReference>
<feature type="compositionally biased region" description="Pro residues" evidence="5">
    <location>
        <begin position="176"/>
        <end position="189"/>
    </location>
</feature>
<protein>
    <recommendedName>
        <fullName evidence="6">Ubiquitin-like protease family profile domain-containing protein</fullName>
    </recommendedName>
</protein>
<dbReference type="GO" id="GO:0016929">
    <property type="term" value="F:deSUMOylase activity"/>
    <property type="evidence" value="ECO:0007669"/>
    <property type="project" value="TreeGrafter"/>
</dbReference>
<evidence type="ECO:0000313" key="7">
    <source>
        <dbReference type="EMBL" id="KAK3315204.1"/>
    </source>
</evidence>
<evidence type="ECO:0000256" key="4">
    <source>
        <dbReference type="ARBA" id="ARBA00022807"/>
    </source>
</evidence>
<feature type="compositionally biased region" description="Basic and acidic residues" evidence="5">
    <location>
        <begin position="538"/>
        <end position="555"/>
    </location>
</feature>
<evidence type="ECO:0000256" key="2">
    <source>
        <dbReference type="ARBA" id="ARBA00022670"/>
    </source>
</evidence>
<feature type="domain" description="Ubiquitin-like protease family profile" evidence="6">
    <location>
        <begin position="586"/>
        <end position="766"/>
    </location>
</feature>
<feature type="region of interest" description="Disordered" evidence="5">
    <location>
        <begin position="235"/>
        <end position="256"/>
    </location>
</feature>
<feature type="compositionally biased region" description="Low complexity" evidence="5">
    <location>
        <begin position="152"/>
        <end position="162"/>
    </location>
</feature>
<keyword evidence="8" id="KW-1185">Reference proteome</keyword>
<dbReference type="PANTHER" id="PTHR12606:SF141">
    <property type="entry name" value="GH15225P-RELATED"/>
    <property type="match status" value="1"/>
</dbReference>
<reference evidence="7" key="1">
    <citation type="journal article" date="2023" name="Mol. Phylogenet. Evol.">
        <title>Genome-scale phylogeny and comparative genomics of the fungal order Sordariales.</title>
        <authorList>
            <person name="Hensen N."/>
            <person name="Bonometti L."/>
            <person name="Westerberg I."/>
            <person name="Brannstrom I.O."/>
            <person name="Guillou S."/>
            <person name="Cros-Aarteil S."/>
            <person name="Calhoun S."/>
            <person name="Haridas S."/>
            <person name="Kuo A."/>
            <person name="Mondo S."/>
            <person name="Pangilinan J."/>
            <person name="Riley R."/>
            <person name="LaButti K."/>
            <person name="Andreopoulos B."/>
            <person name="Lipzen A."/>
            <person name="Chen C."/>
            <person name="Yan M."/>
            <person name="Daum C."/>
            <person name="Ng V."/>
            <person name="Clum A."/>
            <person name="Steindorff A."/>
            <person name="Ohm R.A."/>
            <person name="Martin F."/>
            <person name="Silar P."/>
            <person name="Natvig D.O."/>
            <person name="Lalanne C."/>
            <person name="Gautier V."/>
            <person name="Ament-Velasquez S.L."/>
            <person name="Kruys A."/>
            <person name="Hutchinson M.I."/>
            <person name="Powell A.J."/>
            <person name="Barry K."/>
            <person name="Miller A.N."/>
            <person name="Grigoriev I.V."/>
            <person name="Debuchy R."/>
            <person name="Gladieux P."/>
            <person name="Hiltunen Thoren M."/>
            <person name="Johannesson H."/>
        </authorList>
    </citation>
    <scope>NUCLEOTIDE SEQUENCE</scope>
    <source>
        <strain evidence="7">CBS 118394</strain>
    </source>
</reference>
<reference evidence="7" key="2">
    <citation type="submission" date="2023-06" db="EMBL/GenBank/DDBJ databases">
        <authorList>
            <consortium name="Lawrence Berkeley National Laboratory"/>
            <person name="Haridas S."/>
            <person name="Hensen N."/>
            <person name="Bonometti L."/>
            <person name="Westerberg I."/>
            <person name="Brannstrom I.O."/>
            <person name="Guillou S."/>
            <person name="Cros-Aarteil S."/>
            <person name="Calhoun S."/>
            <person name="Kuo A."/>
            <person name="Mondo S."/>
            <person name="Pangilinan J."/>
            <person name="Riley R."/>
            <person name="Labutti K."/>
            <person name="Andreopoulos B."/>
            <person name="Lipzen A."/>
            <person name="Chen C."/>
            <person name="Yanf M."/>
            <person name="Daum C."/>
            <person name="Ng V."/>
            <person name="Clum A."/>
            <person name="Steindorff A."/>
            <person name="Ohm R."/>
            <person name="Martin F."/>
            <person name="Silar P."/>
            <person name="Natvig D."/>
            <person name="Lalanne C."/>
            <person name="Gautier V."/>
            <person name="Ament-Velasquez S.L."/>
            <person name="Kruys A."/>
            <person name="Hutchinson M.I."/>
            <person name="Powell A.J."/>
            <person name="Barry K."/>
            <person name="Miller A.N."/>
            <person name="Grigoriev I.V."/>
            <person name="Debuchy R."/>
            <person name="Gladieux P."/>
            <person name="Thoren M.H."/>
            <person name="Johannesson H."/>
        </authorList>
    </citation>
    <scope>NUCLEOTIDE SEQUENCE</scope>
    <source>
        <strain evidence="7">CBS 118394</strain>
    </source>
</reference>
<keyword evidence="2" id="KW-0645">Protease</keyword>
<dbReference type="InterPro" id="IPR038765">
    <property type="entry name" value="Papain-like_cys_pep_sf"/>
</dbReference>
<comment type="similarity">
    <text evidence="1">Belongs to the peptidase C48 family.</text>
</comment>
<name>A0AAE0HYF2_9PEZI</name>
<feature type="region of interest" description="Disordered" evidence="5">
    <location>
        <begin position="152"/>
        <end position="190"/>
    </location>
</feature>
<dbReference type="Proteomes" id="UP001283341">
    <property type="component" value="Unassembled WGS sequence"/>
</dbReference>
<accession>A0AAE0HYF2</accession>
<organism evidence="7 8">
    <name type="scientific">Apodospora peruviana</name>
    <dbReference type="NCBI Taxonomy" id="516989"/>
    <lineage>
        <taxon>Eukaryota</taxon>
        <taxon>Fungi</taxon>
        <taxon>Dikarya</taxon>
        <taxon>Ascomycota</taxon>
        <taxon>Pezizomycotina</taxon>
        <taxon>Sordariomycetes</taxon>
        <taxon>Sordariomycetidae</taxon>
        <taxon>Sordariales</taxon>
        <taxon>Lasiosphaeriaceae</taxon>
        <taxon>Apodospora</taxon>
    </lineage>
</organism>
<proteinExistence type="inferred from homology"/>
<dbReference type="GO" id="GO:0016926">
    <property type="term" value="P:protein desumoylation"/>
    <property type="evidence" value="ECO:0007669"/>
    <property type="project" value="TreeGrafter"/>
</dbReference>
<keyword evidence="4" id="KW-0788">Thiol protease</keyword>
<keyword evidence="3" id="KW-0378">Hydrolase</keyword>